<accession>A0A7V0I9X1</accession>
<protein>
    <submittedName>
        <fullName evidence="1">Uncharacterized protein</fullName>
    </submittedName>
</protein>
<name>A0A7V0I9X1_DESA2</name>
<comment type="caution">
    <text evidence="1">The sequence shown here is derived from an EMBL/GenBank/DDBJ whole genome shotgun (WGS) entry which is preliminary data.</text>
</comment>
<dbReference type="EMBL" id="DQWQ01000036">
    <property type="protein sequence ID" value="HDD35307.1"/>
    <property type="molecule type" value="Genomic_DNA"/>
</dbReference>
<feature type="non-terminal residue" evidence="1">
    <location>
        <position position="64"/>
    </location>
</feature>
<organism evidence="1">
    <name type="scientific">Desulfofervidus auxilii</name>
    <dbReference type="NCBI Taxonomy" id="1621989"/>
    <lineage>
        <taxon>Bacteria</taxon>
        <taxon>Pseudomonadati</taxon>
        <taxon>Thermodesulfobacteriota</taxon>
        <taxon>Candidatus Desulfofervidia</taxon>
        <taxon>Candidatus Desulfofervidales</taxon>
        <taxon>Candidatus Desulfofervidaceae</taxon>
        <taxon>Candidatus Desulfofervidus</taxon>
    </lineage>
</organism>
<sequence>MALKEPFMVKCVLGNNDLELSPDSGESFLIKDIQIYNPASDYVTLTIDKVTVGYFRVGGVLGSH</sequence>
<proteinExistence type="predicted"/>
<evidence type="ECO:0000313" key="1">
    <source>
        <dbReference type="EMBL" id="HDD35307.1"/>
    </source>
</evidence>
<reference evidence="1" key="1">
    <citation type="journal article" date="2020" name="mSystems">
        <title>Genome- and Community-Level Interaction Insights into Carbon Utilization and Element Cycling Functions of Hydrothermarchaeota in Hydrothermal Sediment.</title>
        <authorList>
            <person name="Zhou Z."/>
            <person name="Liu Y."/>
            <person name="Xu W."/>
            <person name="Pan J."/>
            <person name="Luo Z.H."/>
            <person name="Li M."/>
        </authorList>
    </citation>
    <scope>NUCLEOTIDE SEQUENCE [LARGE SCALE GENOMIC DNA]</scope>
    <source>
        <strain evidence="1">HyVt-113</strain>
    </source>
</reference>
<dbReference type="Proteomes" id="UP000885706">
    <property type="component" value="Unassembled WGS sequence"/>
</dbReference>
<gene>
    <name evidence="1" type="ORF">ENF30_00750</name>
</gene>
<dbReference type="AlphaFoldDB" id="A0A7V0I9X1"/>